<dbReference type="InterPro" id="IPR055268">
    <property type="entry name" value="PCB-like"/>
</dbReference>
<dbReference type="EMBL" id="QGQD01000010">
    <property type="protein sequence ID" value="TLD02606.1"/>
    <property type="molecule type" value="Genomic_DNA"/>
</dbReference>
<dbReference type="CDD" id="cd07937">
    <property type="entry name" value="DRE_TIM_PC_TC_5S"/>
    <property type="match status" value="1"/>
</dbReference>
<dbReference type="SUPFAM" id="SSF89000">
    <property type="entry name" value="post-HMGL domain-like"/>
    <property type="match status" value="1"/>
</dbReference>
<keyword evidence="3" id="KW-1185">Reference proteome</keyword>
<gene>
    <name evidence="2" type="ORF">DSM106044_00478</name>
</gene>
<dbReference type="InterPro" id="IPR000891">
    <property type="entry name" value="PYR_CT"/>
</dbReference>
<evidence type="ECO:0000313" key="2">
    <source>
        <dbReference type="EMBL" id="TLD02606.1"/>
    </source>
</evidence>
<dbReference type="InterPro" id="IPR003379">
    <property type="entry name" value="Carboxylase_cons_dom"/>
</dbReference>
<dbReference type="GO" id="GO:0047154">
    <property type="term" value="F:methylmalonyl-CoA carboxytransferase activity"/>
    <property type="evidence" value="ECO:0007669"/>
    <property type="project" value="UniProtKB-EC"/>
</dbReference>
<protein>
    <submittedName>
        <fullName evidence="2">Methylmalonyl-CoA carboxyltransferase 5S subunit</fullName>
        <ecNumber evidence="2">2.1.3.1</ecNumber>
    </submittedName>
</protein>
<dbReference type="AlphaFoldDB" id="A0A4U8QQB3"/>
<dbReference type="EC" id="2.1.3.1" evidence="2"/>
<dbReference type="PROSITE" id="PS50991">
    <property type="entry name" value="PYR_CT"/>
    <property type="match status" value="1"/>
</dbReference>
<name>A0A4U8QQB3_9FIRM</name>
<dbReference type="Proteomes" id="UP000306509">
    <property type="component" value="Unassembled WGS sequence"/>
</dbReference>
<organism evidence="2 3">
    <name type="scientific">Robinsoniella peoriensis</name>
    <dbReference type="NCBI Taxonomy" id="180332"/>
    <lineage>
        <taxon>Bacteria</taxon>
        <taxon>Bacillati</taxon>
        <taxon>Bacillota</taxon>
        <taxon>Clostridia</taxon>
        <taxon>Lachnospirales</taxon>
        <taxon>Lachnospiraceae</taxon>
        <taxon>Robinsoniella</taxon>
    </lineage>
</organism>
<accession>A0A4U8QQB3</accession>
<dbReference type="GO" id="GO:0004736">
    <property type="term" value="F:pyruvate carboxylase activity"/>
    <property type="evidence" value="ECO:0007669"/>
    <property type="project" value="TreeGrafter"/>
</dbReference>
<sequence>MSEVVKKPIKITETILRDAHQSLIATRMTTEQMLPIVEKLDKVGYHSVECWGGATFDASLRFLKEDPWERLRKFRDGFKNTKLQMLFRGQNILGYRPYADDVVEYFVQKSLSNGIDIIRIFDCMNDLRNLKAAVDAANKEKGHAQVALSYTLGDAYTHDYWIKMAKNVEEMGANSICLKDMAGLLLPYEATELIGKLKKAVKIPIQLHTHYTSGVASMTYLKAVEAGVDVIDTAMSPFALGTSQPATEVMVETFKGTQYDTGFDQKLLAEIADYFRPIRDEALSSGLLNPKNLGVDIKTLLYQVPGGMLSNLTSQLKEQHAEDKYYDVLAEVPRVRKDLGEPPLVTPSSQIVGTQAVFNVIMGERYKMVTKETKAVLSGEYGATVKPFNKEIQKKCIGDKTPITCRPADLLKPELKTIEAEMSQWKEQDEDVLTYALFPQVATDFFKYREAQKTKVDPKTADTKNGAYPV</sequence>
<dbReference type="STRING" id="180332.GCA_000797495_02839"/>
<dbReference type="PANTHER" id="PTHR43778:SF2">
    <property type="entry name" value="PYRUVATE CARBOXYLASE, MITOCHONDRIAL"/>
    <property type="match status" value="1"/>
</dbReference>
<dbReference type="InterPro" id="IPR013785">
    <property type="entry name" value="Aldolase_TIM"/>
</dbReference>
<dbReference type="GO" id="GO:0006094">
    <property type="term" value="P:gluconeogenesis"/>
    <property type="evidence" value="ECO:0007669"/>
    <property type="project" value="TreeGrafter"/>
</dbReference>
<dbReference type="OrthoDB" id="9807469at2"/>
<dbReference type="Gene3D" id="3.20.20.70">
    <property type="entry name" value="Aldolase class I"/>
    <property type="match status" value="1"/>
</dbReference>
<dbReference type="SUPFAM" id="SSF51569">
    <property type="entry name" value="Aldolase"/>
    <property type="match status" value="1"/>
</dbReference>
<dbReference type="NCBIfam" id="NF006761">
    <property type="entry name" value="PRK09282.1"/>
    <property type="match status" value="1"/>
</dbReference>
<dbReference type="Pfam" id="PF00682">
    <property type="entry name" value="HMGL-like"/>
    <property type="match status" value="1"/>
</dbReference>
<dbReference type="GO" id="GO:0005737">
    <property type="term" value="C:cytoplasm"/>
    <property type="evidence" value="ECO:0007669"/>
    <property type="project" value="TreeGrafter"/>
</dbReference>
<reference evidence="2 3" key="1">
    <citation type="journal article" date="2019" name="Anaerobe">
        <title>Detection of Robinsoniella peoriensis in multiple bone samples of a trauma patient.</title>
        <authorList>
            <person name="Schrottner P."/>
            <person name="Hartwich K."/>
            <person name="Bunk B."/>
            <person name="Schober I."/>
            <person name="Helbig S."/>
            <person name="Rudolph W.W."/>
            <person name="Gunzer F."/>
        </authorList>
    </citation>
    <scope>NUCLEOTIDE SEQUENCE [LARGE SCALE GENOMIC DNA]</scope>
    <source>
        <strain evidence="2 3">DSM 106044</strain>
    </source>
</reference>
<comment type="caution">
    <text evidence="2">The sequence shown here is derived from an EMBL/GenBank/DDBJ whole genome shotgun (WGS) entry which is preliminary data.</text>
</comment>
<dbReference type="NCBIfam" id="NF008985">
    <property type="entry name" value="PRK12331.1"/>
    <property type="match status" value="1"/>
</dbReference>
<keyword evidence="2" id="KW-0808">Transferase</keyword>
<evidence type="ECO:0000313" key="3">
    <source>
        <dbReference type="Proteomes" id="UP000306509"/>
    </source>
</evidence>
<dbReference type="PANTHER" id="PTHR43778">
    <property type="entry name" value="PYRUVATE CARBOXYLASE"/>
    <property type="match status" value="1"/>
</dbReference>
<feature type="domain" description="Pyruvate carboxyltransferase" evidence="1">
    <location>
        <begin position="9"/>
        <end position="269"/>
    </location>
</feature>
<dbReference type="RefSeq" id="WP_027294676.1">
    <property type="nucleotide sequence ID" value="NZ_CABMJZ010000109.1"/>
</dbReference>
<dbReference type="Pfam" id="PF02436">
    <property type="entry name" value="PYC_OADA"/>
    <property type="match status" value="1"/>
</dbReference>
<evidence type="ECO:0000259" key="1">
    <source>
        <dbReference type="PROSITE" id="PS50991"/>
    </source>
</evidence>
<proteinExistence type="predicted"/>